<sequence length="50" mass="5657">MCILATCHASVVLMNGLVFFLLASSNDLRLHVCCFLNQTWFSWMNPPVVL</sequence>
<reference evidence="1" key="2">
    <citation type="submission" date="2020-06" db="EMBL/GenBank/DDBJ databases">
        <title>Helianthus annuus Genome sequencing and assembly Release 2.</title>
        <authorList>
            <person name="Gouzy J."/>
            <person name="Langlade N."/>
            <person name="Munos S."/>
        </authorList>
    </citation>
    <scope>NUCLEOTIDE SEQUENCE</scope>
    <source>
        <tissue evidence="1">Leaves</tissue>
    </source>
</reference>
<gene>
    <name evidence="1" type="ORF">HanXRQr2_Chr12g0549981</name>
</gene>
<evidence type="ECO:0000313" key="1">
    <source>
        <dbReference type="EMBL" id="KAF5778652.1"/>
    </source>
</evidence>
<name>A0A9K3HI30_HELAN</name>
<comment type="caution">
    <text evidence="1">The sequence shown here is derived from an EMBL/GenBank/DDBJ whole genome shotgun (WGS) entry which is preliminary data.</text>
</comment>
<accession>A0A9K3HI30</accession>
<dbReference type="EMBL" id="MNCJ02000327">
    <property type="protein sequence ID" value="KAF5778652.1"/>
    <property type="molecule type" value="Genomic_DNA"/>
</dbReference>
<reference evidence="1" key="1">
    <citation type="journal article" date="2017" name="Nature">
        <title>The sunflower genome provides insights into oil metabolism, flowering and Asterid evolution.</title>
        <authorList>
            <person name="Badouin H."/>
            <person name="Gouzy J."/>
            <person name="Grassa C.J."/>
            <person name="Murat F."/>
            <person name="Staton S.E."/>
            <person name="Cottret L."/>
            <person name="Lelandais-Briere C."/>
            <person name="Owens G.L."/>
            <person name="Carrere S."/>
            <person name="Mayjonade B."/>
            <person name="Legrand L."/>
            <person name="Gill N."/>
            <person name="Kane N.C."/>
            <person name="Bowers J.E."/>
            <person name="Hubner S."/>
            <person name="Bellec A."/>
            <person name="Berard A."/>
            <person name="Berges H."/>
            <person name="Blanchet N."/>
            <person name="Boniface M.C."/>
            <person name="Brunel D."/>
            <person name="Catrice O."/>
            <person name="Chaidir N."/>
            <person name="Claudel C."/>
            <person name="Donnadieu C."/>
            <person name="Faraut T."/>
            <person name="Fievet G."/>
            <person name="Helmstetter N."/>
            <person name="King M."/>
            <person name="Knapp S.J."/>
            <person name="Lai Z."/>
            <person name="Le Paslier M.C."/>
            <person name="Lippi Y."/>
            <person name="Lorenzon L."/>
            <person name="Mandel J.R."/>
            <person name="Marage G."/>
            <person name="Marchand G."/>
            <person name="Marquand E."/>
            <person name="Bret-Mestries E."/>
            <person name="Morien E."/>
            <person name="Nambeesan S."/>
            <person name="Nguyen T."/>
            <person name="Pegot-Espagnet P."/>
            <person name="Pouilly N."/>
            <person name="Raftis F."/>
            <person name="Sallet E."/>
            <person name="Schiex T."/>
            <person name="Thomas J."/>
            <person name="Vandecasteele C."/>
            <person name="Vares D."/>
            <person name="Vear F."/>
            <person name="Vautrin S."/>
            <person name="Crespi M."/>
            <person name="Mangin B."/>
            <person name="Burke J.M."/>
            <person name="Salse J."/>
            <person name="Munos S."/>
            <person name="Vincourt P."/>
            <person name="Rieseberg L.H."/>
            <person name="Langlade N.B."/>
        </authorList>
    </citation>
    <scope>NUCLEOTIDE SEQUENCE</scope>
    <source>
        <tissue evidence="1">Leaves</tissue>
    </source>
</reference>
<dbReference type="Proteomes" id="UP000215914">
    <property type="component" value="Unassembled WGS sequence"/>
</dbReference>
<keyword evidence="2" id="KW-1185">Reference proteome</keyword>
<dbReference type="Gramene" id="mRNA:HanXRQr2_Chr12g0549981">
    <property type="protein sequence ID" value="CDS:HanXRQr2_Chr12g0549981.1"/>
    <property type="gene ID" value="HanXRQr2_Chr12g0549981"/>
</dbReference>
<dbReference type="AlphaFoldDB" id="A0A9K3HI30"/>
<organism evidence="1 2">
    <name type="scientific">Helianthus annuus</name>
    <name type="common">Common sunflower</name>
    <dbReference type="NCBI Taxonomy" id="4232"/>
    <lineage>
        <taxon>Eukaryota</taxon>
        <taxon>Viridiplantae</taxon>
        <taxon>Streptophyta</taxon>
        <taxon>Embryophyta</taxon>
        <taxon>Tracheophyta</taxon>
        <taxon>Spermatophyta</taxon>
        <taxon>Magnoliopsida</taxon>
        <taxon>eudicotyledons</taxon>
        <taxon>Gunneridae</taxon>
        <taxon>Pentapetalae</taxon>
        <taxon>asterids</taxon>
        <taxon>campanulids</taxon>
        <taxon>Asterales</taxon>
        <taxon>Asteraceae</taxon>
        <taxon>Asteroideae</taxon>
        <taxon>Heliantheae alliance</taxon>
        <taxon>Heliantheae</taxon>
        <taxon>Helianthus</taxon>
    </lineage>
</organism>
<protein>
    <submittedName>
        <fullName evidence="1">Uncharacterized protein</fullName>
    </submittedName>
</protein>
<proteinExistence type="predicted"/>
<evidence type="ECO:0000313" key="2">
    <source>
        <dbReference type="Proteomes" id="UP000215914"/>
    </source>
</evidence>